<reference evidence="1 2" key="1">
    <citation type="journal article" date="2021" name="Front. Genet.">
        <title>Chromosome-Level Genome Assembly Reveals Significant Gene Expansion in the Toll and IMD Signaling Pathways of Dendrolimus kikuchii.</title>
        <authorList>
            <person name="Zhou J."/>
            <person name="Wu P."/>
            <person name="Xiong Z."/>
            <person name="Liu N."/>
            <person name="Zhao N."/>
            <person name="Ji M."/>
            <person name="Qiu Y."/>
            <person name="Yang B."/>
        </authorList>
    </citation>
    <scope>NUCLEOTIDE SEQUENCE [LARGE SCALE GENOMIC DNA]</scope>
    <source>
        <strain evidence="1">Ann1</strain>
    </source>
</reference>
<keyword evidence="2" id="KW-1185">Reference proteome</keyword>
<evidence type="ECO:0000313" key="2">
    <source>
        <dbReference type="Proteomes" id="UP000824533"/>
    </source>
</evidence>
<accession>A0ACC1DA26</accession>
<organism evidence="1 2">
    <name type="scientific">Dendrolimus kikuchii</name>
    <dbReference type="NCBI Taxonomy" id="765133"/>
    <lineage>
        <taxon>Eukaryota</taxon>
        <taxon>Metazoa</taxon>
        <taxon>Ecdysozoa</taxon>
        <taxon>Arthropoda</taxon>
        <taxon>Hexapoda</taxon>
        <taxon>Insecta</taxon>
        <taxon>Pterygota</taxon>
        <taxon>Neoptera</taxon>
        <taxon>Endopterygota</taxon>
        <taxon>Lepidoptera</taxon>
        <taxon>Glossata</taxon>
        <taxon>Ditrysia</taxon>
        <taxon>Bombycoidea</taxon>
        <taxon>Lasiocampidae</taxon>
        <taxon>Dendrolimus</taxon>
    </lineage>
</organism>
<gene>
    <name evidence="1" type="ORF">K1T71_004165</name>
</gene>
<proteinExistence type="predicted"/>
<name>A0ACC1DA26_9NEOP</name>
<dbReference type="EMBL" id="CM034392">
    <property type="protein sequence ID" value="KAJ0180761.1"/>
    <property type="molecule type" value="Genomic_DNA"/>
</dbReference>
<dbReference type="Proteomes" id="UP000824533">
    <property type="component" value="Linkage Group LG06"/>
</dbReference>
<evidence type="ECO:0000313" key="1">
    <source>
        <dbReference type="EMBL" id="KAJ0180761.1"/>
    </source>
</evidence>
<sequence>MSFTDSMFLFEIMVESIKSTVDSKNFYIRSQFADVFTLILKNPNDFESDLSKKPKKSKTKKKKIKHVKVEKLKVKAGQSVLFATNIEALLLNMTRYPMEVSLWSKIHPDCLIASTHIPWSPVYIDYLTKVYKKSNPPPARATGEYNIFDEYTSRRMAVIKLNIKLTHLKDKITTEFNTLSEDNSQTFVYTGFNSKQTTVLSTIKENATNIAEDTGIIKTIYGKGKRKFKETVNVKPKYKEDKLLSKRLTKSDSNNKTDEIKVTQNFEKPSFGFIVKSDTDIDKRKKINVIQSNSWSSVTQNQFNVLNYIFDDSTGTYGNQVYCVNYFMVEKDFNKPSASSKSSSQANLSEKSEDLQGKYRFRICDPKCPSKKETDNTCSQSVCSLDLPEEAAHLISITKCEQIDCDNKKDREPTNKADERILIDLSQRKCCNITEQVEVVGGVKGNMKFEGEPCLCTCECTFGFTKKTTYCGVCGGYEKIGEELTKVPKIDLPFPCPIYHKLVDKNKLKTWSTSGSESKKRAEDSQKSIKGSKSAQSDKRSVADKSIESDKDNKKSKKKKDDRFKFNYGYQAPQIGHSQCAMPCTGTLGAVPKNMGWLWTAENIPGMKFRPLWRPGATNKHVVRLLRMAKNPDEILSKKRKKDTGKKKKPLKRPLLVVEKKDGEYTVTMETMKNYSKPRALNQAPYEDKPVLTYTIGRTEEENRERKRKRERVQRRLEREQREFIQSAFRDMCKEICVKTYQQALGILPGAEEPECTCYPAHPDADRTNVDLSCSCSEDKSLSICSDTDLDEWVLEFTPPNAYFDPKYKGKKVLKTDNSSQYTYMDYRVKLLDRYGNPVPRFFKGPDGKQQCSDLGGFWGPERNWLEINSDGYIGPDGRWAPNAFIGPSGEQVEAEAGKFQIKNGEWLVVGIDGYIDSQSKWKYYPKPRSFKAQKKRVGSTDKKGGGDEKPGYKPSEATWSCFGDASPKQLSKMGITGHGQDKKILYSTLQEMLTQGEDVKLPQPTTIPKLAPTKKRRGGKGGLASFDAFDSRSYFLDRAKCKHPIPPEKGIVAVDARGHKTYFRLKDCKNKRPKERLQDLTKQGISLSSFHVPCLNSFINSETMRQEQQARIMALSAKSVKSKGVSTQAG</sequence>
<comment type="caution">
    <text evidence="1">The sequence shown here is derived from an EMBL/GenBank/DDBJ whole genome shotgun (WGS) entry which is preliminary data.</text>
</comment>
<protein>
    <submittedName>
        <fullName evidence="1">Uncharacterized protein</fullName>
    </submittedName>
</protein>